<feature type="domain" description="UspA" evidence="2">
    <location>
        <begin position="12"/>
        <end position="146"/>
    </location>
</feature>
<organism evidence="3 4">
    <name type="scientific">Streptacidiphilus jiangxiensis</name>
    <dbReference type="NCBI Taxonomy" id="235985"/>
    <lineage>
        <taxon>Bacteria</taxon>
        <taxon>Bacillati</taxon>
        <taxon>Actinomycetota</taxon>
        <taxon>Actinomycetes</taxon>
        <taxon>Kitasatosporales</taxon>
        <taxon>Streptomycetaceae</taxon>
        <taxon>Streptacidiphilus</taxon>
    </lineage>
</organism>
<dbReference type="PRINTS" id="PR01438">
    <property type="entry name" value="UNVRSLSTRESS"/>
</dbReference>
<dbReference type="OrthoDB" id="6174426at2"/>
<protein>
    <submittedName>
        <fullName evidence="3">Nucleotide-binding universal stress protein, UspA family</fullName>
    </submittedName>
</protein>
<dbReference type="STRING" id="235985.SAMN05414137_121163"/>
<evidence type="ECO:0000313" key="3">
    <source>
        <dbReference type="EMBL" id="SEM25198.1"/>
    </source>
</evidence>
<gene>
    <name evidence="3" type="ORF">SAMN05414137_121163</name>
</gene>
<dbReference type="PANTHER" id="PTHR46553:SF3">
    <property type="entry name" value="ADENINE NUCLEOTIDE ALPHA HYDROLASES-LIKE SUPERFAMILY PROTEIN"/>
    <property type="match status" value="1"/>
</dbReference>
<dbReference type="EMBL" id="FOAZ01000021">
    <property type="protein sequence ID" value="SEM25198.1"/>
    <property type="molecule type" value="Genomic_DNA"/>
</dbReference>
<dbReference type="Gene3D" id="3.40.50.620">
    <property type="entry name" value="HUPs"/>
    <property type="match status" value="1"/>
</dbReference>
<dbReference type="AlphaFoldDB" id="A0A1H7WW81"/>
<proteinExistence type="inferred from homology"/>
<evidence type="ECO:0000256" key="1">
    <source>
        <dbReference type="ARBA" id="ARBA00008791"/>
    </source>
</evidence>
<dbReference type="Pfam" id="PF00582">
    <property type="entry name" value="Usp"/>
    <property type="match status" value="1"/>
</dbReference>
<comment type="similarity">
    <text evidence="1">Belongs to the universal stress protein A family.</text>
</comment>
<name>A0A1H7WW81_STRJI</name>
<dbReference type="InterPro" id="IPR014729">
    <property type="entry name" value="Rossmann-like_a/b/a_fold"/>
</dbReference>
<dbReference type="eggNOG" id="COG0589">
    <property type="taxonomic scope" value="Bacteria"/>
</dbReference>
<accession>A0A1H7WW81</accession>
<dbReference type="CDD" id="cd23659">
    <property type="entry name" value="USP_At3g01520-like"/>
    <property type="match status" value="1"/>
</dbReference>
<dbReference type="RefSeq" id="WP_042450726.1">
    <property type="nucleotide sequence ID" value="NZ_BBPN01000020.1"/>
</dbReference>
<dbReference type="Proteomes" id="UP000183015">
    <property type="component" value="Unassembled WGS sequence"/>
</dbReference>
<keyword evidence="4" id="KW-1185">Reference proteome</keyword>
<reference evidence="4" key="1">
    <citation type="submission" date="2016-10" db="EMBL/GenBank/DDBJ databases">
        <authorList>
            <person name="Varghese N."/>
        </authorList>
    </citation>
    <scope>NUCLEOTIDE SEQUENCE [LARGE SCALE GENOMIC DNA]</scope>
    <source>
        <strain evidence="4">DSM 45096 / BCRC 16803 / CGMCC 4.1857 / CIP 109030 / JCM 12277 / KCTC 19219 / NBRC 100920 / 33214</strain>
    </source>
</reference>
<dbReference type="SUPFAM" id="SSF52402">
    <property type="entry name" value="Adenine nucleotide alpha hydrolases-like"/>
    <property type="match status" value="1"/>
</dbReference>
<sequence>MSDTTAIPAPLIVVGVDGSEPSKAALRWAVRQAELTGYALVAAIAWDFPHNWTGWSPPGEPSFDWEDSARDILAATIDETLGTDQVIEIRTRVVQGHPAGVLLDEANGAALLVVGNRGHGGFSEALLGSVGQHLTHHATCPIVVVRGPQTG</sequence>
<dbReference type="InterPro" id="IPR006015">
    <property type="entry name" value="Universal_stress_UspA"/>
</dbReference>
<dbReference type="InterPro" id="IPR006016">
    <property type="entry name" value="UspA"/>
</dbReference>
<evidence type="ECO:0000259" key="2">
    <source>
        <dbReference type="Pfam" id="PF00582"/>
    </source>
</evidence>
<evidence type="ECO:0000313" key="4">
    <source>
        <dbReference type="Proteomes" id="UP000183015"/>
    </source>
</evidence>
<dbReference type="PANTHER" id="PTHR46553">
    <property type="entry name" value="ADENINE NUCLEOTIDE ALPHA HYDROLASES-LIKE SUPERFAMILY PROTEIN"/>
    <property type="match status" value="1"/>
</dbReference>